<dbReference type="AlphaFoldDB" id="A0AAE0GZI4"/>
<feature type="transmembrane region" description="Helical" evidence="6">
    <location>
        <begin position="117"/>
        <end position="147"/>
    </location>
</feature>
<name>A0AAE0GZI4_9CHLO</name>
<feature type="transmembrane region" description="Helical" evidence="6">
    <location>
        <begin position="382"/>
        <end position="402"/>
    </location>
</feature>
<feature type="transmembrane region" description="Helical" evidence="6">
    <location>
        <begin position="572"/>
        <end position="591"/>
    </location>
</feature>
<feature type="transmembrane region" description="Helical" evidence="6">
    <location>
        <begin position="292"/>
        <end position="310"/>
    </location>
</feature>
<feature type="transmembrane region" description="Helical" evidence="6">
    <location>
        <begin position="802"/>
        <end position="819"/>
    </location>
</feature>
<keyword evidence="3 6" id="KW-1133">Transmembrane helix</keyword>
<feature type="transmembrane region" description="Helical" evidence="6">
    <location>
        <begin position="530"/>
        <end position="560"/>
    </location>
</feature>
<dbReference type="InterPro" id="IPR002781">
    <property type="entry name" value="TM_pro_TauE-like"/>
</dbReference>
<feature type="transmembrane region" description="Helical" evidence="6">
    <location>
        <begin position="628"/>
        <end position="645"/>
    </location>
</feature>
<comment type="caution">
    <text evidence="7">The sequence shown here is derived from an EMBL/GenBank/DDBJ whole genome shotgun (WGS) entry which is preliminary data.</text>
</comment>
<keyword evidence="4 6" id="KW-0472">Membrane</keyword>
<sequence length="920" mass="102542">MTDNKPPASVEMVKSIETQLAVADTKVTPPARKTVQEKYDTFSCSAFCRKYFWEGQALDKSASKAVEELDPSAPLWKQVYVKHRRILGIMIPMTFFWILWLSIMGTYNYWYVFKTKYWMSITMIFGAMFAGATSEGGAAIAFPVMTLIGDVSPSVARDFSFMIQSCGMTAASFAILWMRVQLEWNSLVLCSLGGLVGIIFGLEEVAPVFDPPEKKIFFVCTWFSFAVSLYFINRLHGRKTYPQIPDMCLWKGVALFLAGIAGGIFSSIAGSGIDICSFAMLTLLFRVSEKTATPTSVILMAINTVIGYLYRDFGMNPSVSFEAREYLYACMPIVVLFAPLGSTLGSHFHRLTLAWIVYFVDFVQLIGAYILVDFSNHPCLPWIGVIVVCAGSIVFTMLASYGQNVQAQYEYRLWVETGEIDPKVKQELAEELETVHRNSKAAIEEAKVAAKPFQERAKIFFNKYFNEGQQLTESASKALDNVNADTSLMEKIFVVYRRQVGIAVPMVFFWVLWLIIMSTYNYWYVFKDKYWMSITMIFGSMFAGATSEGGAAIAFPVMTLVGDVSPSVARDFSFMIQSCGMTAASFTIMWMRVQLEWNSIIFCTIGGVLGMVLGLEHVAPKFDPPEKKITFVCTWFAFAMSLYWLNRFHGRKTHPAIRHMDTWVDKLTSWRSLVLLIAGGAGGIFSSMTGSGIDICSFATLTLLFRVSEKVATPTSVVLMAINTVIGYLYRDFGMNPSVSMEAREFLYACMPIVVVGAPLGSILGSHLHRLTLAWIVYFIDTLQLIGAYALVDFSNHECLPYFGWCIVFFGGILFTVMAQSGEYLQVIEDLNLTVDEDLTCSCSTTAPELPIRPIDILFDDAATIAGKPPRASVDRSSFETARTSADRKSLDGKDATSPADVQVEVPPSKDESSKEMIAL</sequence>
<feature type="transmembrane region" description="Helical" evidence="6">
    <location>
        <begin position="351"/>
        <end position="370"/>
    </location>
</feature>
<reference evidence="7 8" key="1">
    <citation type="journal article" date="2015" name="Genome Biol. Evol.">
        <title>Comparative Genomics of a Bacterivorous Green Alga Reveals Evolutionary Causalities and Consequences of Phago-Mixotrophic Mode of Nutrition.</title>
        <authorList>
            <person name="Burns J.A."/>
            <person name="Paasch A."/>
            <person name="Narechania A."/>
            <person name="Kim E."/>
        </authorList>
    </citation>
    <scope>NUCLEOTIDE SEQUENCE [LARGE SCALE GENOMIC DNA]</scope>
    <source>
        <strain evidence="7 8">PLY_AMNH</strain>
    </source>
</reference>
<keyword evidence="8" id="KW-1185">Reference proteome</keyword>
<evidence type="ECO:0000256" key="6">
    <source>
        <dbReference type="SAM" id="Phobius"/>
    </source>
</evidence>
<gene>
    <name evidence="7" type="ORF">CYMTET_5406</name>
</gene>
<accession>A0AAE0GZI4</accession>
<feature type="transmembrane region" description="Helical" evidence="6">
    <location>
        <begin position="746"/>
        <end position="764"/>
    </location>
</feature>
<protein>
    <submittedName>
        <fullName evidence="7">Uncharacterized protein</fullName>
    </submittedName>
</protein>
<dbReference type="Proteomes" id="UP001190700">
    <property type="component" value="Unassembled WGS sequence"/>
</dbReference>
<evidence type="ECO:0000256" key="5">
    <source>
        <dbReference type="SAM" id="MobiDB-lite"/>
    </source>
</evidence>
<feature type="transmembrane region" description="Helical" evidence="6">
    <location>
        <begin position="500"/>
        <end position="524"/>
    </location>
</feature>
<dbReference type="PANTHER" id="PTHR31154">
    <property type="entry name" value="MEMBRANE TRANSPORTER PROTEIN"/>
    <property type="match status" value="1"/>
</dbReference>
<evidence type="ECO:0000256" key="2">
    <source>
        <dbReference type="ARBA" id="ARBA00022692"/>
    </source>
</evidence>
<proteinExistence type="predicted"/>
<feature type="compositionally biased region" description="Basic and acidic residues" evidence="5">
    <location>
        <begin position="908"/>
        <end position="920"/>
    </location>
</feature>
<evidence type="ECO:0000256" key="4">
    <source>
        <dbReference type="ARBA" id="ARBA00023136"/>
    </source>
</evidence>
<feature type="transmembrane region" description="Helical" evidence="6">
    <location>
        <begin position="159"/>
        <end position="178"/>
    </location>
</feature>
<feature type="transmembrane region" description="Helical" evidence="6">
    <location>
        <begin position="86"/>
        <end position="111"/>
    </location>
</feature>
<dbReference type="Pfam" id="PF01925">
    <property type="entry name" value="TauE"/>
    <property type="match status" value="2"/>
</dbReference>
<feature type="transmembrane region" description="Helical" evidence="6">
    <location>
        <begin position="771"/>
        <end position="790"/>
    </location>
</feature>
<feature type="transmembrane region" description="Helical" evidence="6">
    <location>
        <begin position="252"/>
        <end position="285"/>
    </location>
</feature>
<feature type="transmembrane region" description="Helical" evidence="6">
    <location>
        <begin position="673"/>
        <end position="704"/>
    </location>
</feature>
<evidence type="ECO:0000313" key="8">
    <source>
        <dbReference type="Proteomes" id="UP001190700"/>
    </source>
</evidence>
<feature type="transmembrane region" description="Helical" evidence="6">
    <location>
        <begin position="326"/>
        <end position="344"/>
    </location>
</feature>
<dbReference type="PANTHER" id="PTHR31154:SF4">
    <property type="entry name" value="MEMBRANE TRANSPORTER PROTEIN"/>
    <property type="match status" value="1"/>
</dbReference>
<dbReference type="GO" id="GO:0016020">
    <property type="term" value="C:membrane"/>
    <property type="evidence" value="ECO:0007669"/>
    <property type="project" value="UniProtKB-SubCell"/>
</dbReference>
<feature type="region of interest" description="Disordered" evidence="5">
    <location>
        <begin position="869"/>
        <end position="920"/>
    </location>
</feature>
<evidence type="ECO:0000256" key="3">
    <source>
        <dbReference type="ARBA" id="ARBA00022989"/>
    </source>
</evidence>
<evidence type="ECO:0000313" key="7">
    <source>
        <dbReference type="EMBL" id="KAK3287068.1"/>
    </source>
</evidence>
<keyword evidence="2 6" id="KW-0812">Transmembrane</keyword>
<comment type="subcellular location">
    <subcellularLocation>
        <location evidence="1">Membrane</location>
        <topology evidence="1">Multi-pass membrane protein</topology>
    </subcellularLocation>
</comment>
<dbReference type="EMBL" id="LGRX02001028">
    <property type="protein sequence ID" value="KAK3287068.1"/>
    <property type="molecule type" value="Genomic_DNA"/>
</dbReference>
<evidence type="ECO:0000256" key="1">
    <source>
        <dbReference type="ARBA" id="ARBA00004141"/>
    </source>
</evidence>
<feature type="compositionally biased region" description="Basic and acidic residues" evidence="5">
    <location>
        <begin position="885"/>
        <end position="895"/>
    </location>
</feature>
<feature type="transmembrane region" description="Helical" evidence="6">
    <location>
        <begin position="184"/>
        <end position="203"/>
    </location>
</feature>
<feature type="transmembrane region" description="Helical" evidence="6">
    <location>
        <begin position="711"/>
        <end position="730"/>
    </location>
</feature>
<organism evidence="7 8">
    <name type="scientific">Cymbomonas tetramitiformis</name>
    <dbReference type="NCBI Taxonomy" id="36881"/>
    <lineage>
        <taxon>Eukaryota</taxon>
        <taxon>Viridiplantae</taxon>
        <taxon>Chlorophyta</taxon>
        <taxon>Pyramimonadophyceae</taxon>
        <taxon>Pyramimonadales</taxon>
        <taxon>Pyramimonadaceae</taxon>
        <taxon>Cymbomonas</taxon>
    </lineage>
</organism>
<feature type="transmembrane region" description="Helical" evidence="6">
    <location>
        <begin position="597"/>
        <end position="616"/>
    </location>
</feature>
<feature type="transmembrane region" description="Helical" evidence="6">
    <location>
        <begin position="215"/>
        <end position="232"/>
    </location>
</feature>